<keyword evidence="4" id="KW-1185">Reference proteome</keyword>
<dbReference type="GO" id="GO:0005783">
    <property type="term" value="C:endoplasmic reticulum"/>
    <property type="evidence" value="ECO:0007669"/>
    <property type="project" value="TreeGrafter"/>
</dbReference>
<feature type="domain" description="J" evidence="2">
    <location>
        <begin position="76"/>
        <end position="139"/>
    </location>
</feature>
<proteinExistence type="predicted"/>
<evidence type="ECO:0000256" key="1">
    <source>
        <dbReference type="ARBA" id="ARBA00023186"/>
    </source>
</evidence>
<dbReference type="GO" id="GO:0051087">
    <property type="term" value="F:protein-folding chaperone binding"/>
    <property type="evidence" value="ECO:0007669"/>
    <property type="project" value="TreeGrafter"/>
</dbReference>
<sequence length="370" mass="41599">MSTAIFRFLSWTYLPDFATRQILRVGHRVYPTILRRAPPAPRTAAYVRHYRFTYAAVVLCYLLYNFFDASSDLPQNFYELLGISPDIGEGALKAAFRTFAKKHHPDRAGADAEAFFIQVRDAFEALKDPVVRFAYDRFGPDVLLWTDCVTTRDYFRRGLLSSSGYHIVSAVILVLLSAIGKPNPISSWRYFLFVGLFASELFLLVSPSPSAATPSSFIDSASLEWTVLSLLFPRRVVFQHVIFLHQVFFFLSIASSRVVPVLFPGLARGDSVMDLDVIRSMAERVGMLAKVSERELSVALNQELHALHGSRLRVPADLLTPPANPREDIMGELRSEMVDMMIEGKLGLEVGPVKSVWDAAMRKEEEGGQR</sequence>
<dbReference type="SUPFAM" id="SSF46565">
    <property type="entry name" value="Chaperone J-domain"/>
    <property type="match status" value="1"/>
</dbReference>
<dbReference type="Pfam" id="PF00226">
    <property type="entry name" value="DnaJ"/>
    <property type="match status" value="1"/>
</dbReference>
<dbReference type="EMBL" id="JH711579">
    <property type="protein sequence ID" value="EIW80519.1"/>
    <property type="molecule type" value="Genomic_DNA"/>
</dbReference>
<dbReference type="KEGG" id="cput:CONPUDRAFT_144579"/>
<dbReference type="PROSITE" id="PS50076">
    <property type="entry name" value="DNAJ_2"/>
    <property type="match status" value="1"/>
</dbReference>
<evidence type="ECO:0000259" key="2">
    <source>
        <dbReference type="PROSITE" id="PS50076"/>
    </source>
</evidence>
<dbReference type="GeneID" id="19201962"/>
<keyword evidence="1" id="KW-0143">Chaperone</keyword>
<dbReference type="GO" id="GO:0051787">
    <property type="term" value="F:misfolded protein binding"/>
    <property type="evidence" value="ECO:0007669"/>
    <property type="project" value="TreeGrafter"/>
</dbReference>
<comment type="caution">
    <text evidence="3">The sequence shown here is derived from an EMBL/GenBank/DDBJ whole genome shotgun (WGS) entry which is preliminary data.</text>
</comment>
<organism evidence="3 4">
    <name type="scientific">Coniophora puteana (strain RWD-64-598)</name>
    <name type="common">Brown rot fungus</name>
    <dbReference type="NCBI Taxonomy" id="741705"/>
    <lineage>
        <taxon>Eukaryota</taxon>
        <taxon>Fungi</taxon>
        <taxon>Dikarya</taxon>
        <taxon>Basidiomycota</taxon>
        <taxon>Agaricomycotina</taxon>
        <taxon>Agaricomycetes</taxon>
        <taxon>Agaricomycetidae</taxon>
        <taxon>Boletales</taxon>
        <taxon>Coniophorineae</taxon>
        <taxon>Coniophoraceae</taxon>
        <taxon>Coniophora</taxon>
    </lineage>
</organism>
<reference evidence="4" key="1">
    <citation type="journal article" date="2012" name="Science">
        <title>The Paleozoic origin of enzymatic lignin decomposition reconstructed from 31 fungal genomes.</title>
        <authorList>
            <person name="Floudas D."/>
            <person name="Binder M."/>
            <person name="Riley R."/>
            <person name="Barry K."/>
            <person name="Blanchette R.A."/>
            <person name="Henrissat B."/>
            <person name="Martinez A.T."/>
            <person name="Otillar R."/>
            <person name="Spatafora J.W."/>
            <person name="Yadav J.S."/>
            <person name="Aerts A."/>
            <person name="Benoit I."/>
            <person name="Boyd A."/>
            <person name="Carlson A."/>
            <person name="Copeland A."/>
            <person name="Coutinho P.M."/>
            <person name="de Vries R.P."/>
            <person name="Ferreira P."/>
            <person name="Findley K."/>
            <person name="Foster B."/>
            <person name="Gaskell J."/>
            <person name="Glotzer D."/>
            <person name="Gorecki P."/>
            <person name="Heitman J."/>
            <person name="Hesse C."/>
            <person name="Hori C."/>
            <person name="Igarashi K."/>
            <person name="Jurgens J.A."/>
            <person name="Kallen N."/>
            <person name="Kersten P."/>
            <person name="Kohler A."/>
            <person name="Kuees U."/>
            <person name="Kumar T.K.A."/>
            <person name="Kuo A."/>
            <person name="LaButti K."/>
            <person name="Larrondo L.F."/>
            <person name="Lindquist E."/>
            <person name="Ling A."/>
            <person name="Lombard V."/>
            <person name="Lucas S."/>
            <person name="Lundell T."/>
            <person name="Martin R."/>
            <person name="McLaughlin D.J."/>
            <person name="Morgenstern I."/>
            <person name="Morin E."/>
            <person name="Murat C."/>
            <person name="Nagy L.G."/>
            <person name="Nolan M."/>
            <person name="Ohm R.A."/>
            <person name="Patyshakuliyeva A."/>
            <person name="Rokas A."/>
            <person name="Ruiz-Duenas F.J."/>
            <person name="Sabat G."/>
            <person name="Salamov A."/>
            <person name="Samejima M."/>
            <person name="Schmutz J."/>
            <person name="Slot J.C."/>
            <person name="St John F."/>
            <person name="Stenlid J."/>
            <person name="Sun H."/>
            <person name="Sun S."/>
            <person name="Syed K."/>
            <person name="Tsang A."/>
            <person name="Wiebenga A."/>
            <person name="Young D."/>
            <person name="Pisabarro A."/>
            <person name="Eastwood D.C."/>
            <person name="Martin F."/>
            <person name="Cullen D."/>
            <person name="Grigoriev I.V."/>
            <person name="Hibbett D.S."/>
        </authorList>
    </citation>
    <scope>NUCLEOTIDE SEQUENCE [LARGE SCALE GENOMIC DNA]</scope>
    <source>
        <strain evidence="4">RWD-64-598 SS2</strain>
    </source>
</reference>
<dbReference type="RefSeq" id="XP_007769454.1">
    <property type="nucleotide sequence ID" value="XM_007771264.1"/>
</dbReference>
<dbReference type="OMA" id="VAYQHIR"/>
<dbReference type="OrthoDB" id="10250354at2759"/>
<dbReference type="SMART" id="SM00271">
    <property type="entry name" value="DnaJ"/>
    <property type="match status" value="1"/>
</dbReference>
<evidence type="ECO:0000313" key="4">
    <source>
        <dbReference type="Proteomes" id="UP000053558"/>
    </source>
</evidence>
<protein>
    <submittedName>
        <fullName evidence="3">DnaJ-domain-containing protein</fullName>
    </submittedName>
</protein>
<dbReference type="PANTHER" id="PTHR44360">
    <property type="entry name" value="DNAJ HOMOLOG SUBFAMILY B MEMBER 9"/>
    <property type="match status" value="1"/>
</dbReference>
<dbReference type="PANTHER" id="PTHR44360:SF1">
    <property type="entry name" value="DNAJ HOMOLOG SUBFAMILY B MEMBER 9"/>
    <property type="match status" value="1"/>
</dbReference>
<name>A0A5M3MMW1_CONPW</name>
<dbReference type="InterPro" id="IPR051948">
    <property type="entry name" value="Hsp70_co-chaperone_J-domain"/>
</dbReference>
<dbReference type="Gene3D" id="1.10.287.110">
    <property type="entry name" value="DnaJ domain"/>
    <property type="match status" value="1"/>
</dbReference>
<dbReference type="InterPro" id="IPR001623">
    <property type="entry name" value="DnaJ_domain"/>
</dbReference>
<gene>
    <name evidence="3" type="ORF">CONPUDRAFT_144579</name>
</gene>
<dbReference type="AlphaFoldDB" id="A0A5M3MMW1"/>
<accession>A0A5M3MMW1</accession>
<dbReference type="CDD" id="cd06257">
    <property type="entry name" value="DnaJ"/>
    <property type="match status" value="1"/>
</dbReference>
<dbReference type="GO" id="GO:0036503">
    <property type="term" value="P:ERAD pathway"/>
    <property type="evidence" value="ECO:0007669"/>
    <property type="project" value="TreeGrafter"/>
</dbReference>
<evidence type="ECO:0000313" key="3">
    <source>
        <dbReference type="EMBL" id="EIW80519.1"/>
    </source>
</evidence>
<dbReference type="Proteomes" id="UP000053558">
    <property type="component" value="Unassembled WGS sequence"/>
</dbReference>
<dbReference type="InterPro" id="IPR036869">
    <property type="entry name" value="J_dom_sf"/>
</dbReference>